<reference evidence="2 3" key="1">
    <citation type="submission" date="2017-03" db="EMBL/GenBank/DDBJ databases">
        <title>Complete genome sequence of Candidatus 'Thiodictyon syntrophicum' sp. nov. strain Cad16T, a photolithoautotroph purple sulfur bacterium isolated from an alpine meromictic lake.</title>
        <authorList>
            <person name="Luedin S.M."/>
            <person name="Pothier J.F."/>
            <person name="Danza F."/>
            <person name="Storelli N."/>
            <person name="Wittwer M."/>
            <person name="Tonolla M."/>
        </authorList>
    </citation>
    <scope>NUCLEOTIDE SEQUENCE [LARGE SCALE GENOMIC DNA]</scope>
    <source>
        <strain evidence="2 3">Cad16T</strain>
    </source>
</reference>
<gene>
    <name evidence="2" type="ORF">THSYN_05540</name>
</gene>
<evidence type="ECO:0000313" key="2">
    <source>
        <dbReference type="EMBL" id="AUB80462.1"/>
    </source>
</evidence>
<evidence type="ECO:0000256" key="1">
    <source>
        <dbReference type="SAM" id="MobiDB-lite"/>
    </source>
</evidence>
<dbReference type="OrthoDB" id="9762933at2"/>
<dbReference type="Proteomes" id="UP000232638">
    <property type="component" value="Chromosome"/>
</dbReference>
<feature type="region of interest" description="Disordered" evidence="1">
    <location>
        <begin position="65"/>
        <end position="87"/>
    </location>
</feature>
<dbReference type="KEGG" id="tsy:THSYN_05540"/>
<dbReference type="AlphaFoldDB" id="A0A2K8U4F2"/>
<evidence type="ECO:0000313" key="3">
    <source>
        <dbReference type="Proteomes" id="UP000232638"/>
    </source>
</evidence>
<sequence>MTDSRIAIVDRIYDSDRSEEPFGKRWRDECVTLDAATLAALQQGKILALDVQGEYVIYVRAGEIAGPAGGNQPADSDDAQATGRGSD</sequence>
<name>A0A2K8U4F2_9GAMM</name>
<organism evidence="2 3">
    <name type="scientific">Candidatus Thiodictyon syntrophicum</name>
    <dbReference type="NCBI Taxonomy" id="1166950"/>
    <lineage>
        <taxon>Bacteria</taxon>
        <taxon>Pseudomonadati</taxon>
        <taxon>Pseudomonadota</taxon>
        <taxon>Gammaproteobacteria</taxon>
        <taxon>Chromatiales</taxon>
        <taxon>Chromatiaceae</taxon>
        <taxon>Thiodictyon</taxon>
    </lineage>
</organism>
<keyword evidence="3" id="KW-1185">Reference proteome</keyword>
<dbReference type="EMBL" id="CP020370">
    <property type="protein sequence ID" value="AUB80462.1"/>
    <property type="molecule type" value="Genomic_DNA"/>
</dbReference>
<dbReference type="RefSeq" id="WP_100918261.1">
    <property type="nucleotide sequence ID" value="NZ_CP020370.1"/>
</dbReference>
<accession>A0A2K8U4F2</accession>
<proteinExistence type="predicted"/>
<protein>
    <submittedName>
        <fullName evidence="2">Uncharacterized protein</fullName>
    </submittedName>
</protein>